<dbReference type="SUPFAM" id="SSF54637">
    <property type="entry name" value="Thioesterase/thiol ester dehydrase-isomerase"/>
    <property type="match status" value="1"/>
</dbReference>
<dbReference type="PANTHER" id="PTHR30272:SF1">
    <property type="entry name" value="3-HYDROXYACYL-[ACYL-CARRIER-PROTEIN] DEHYDRATASE"/>
    <property type="match status" value="1"/>
</dbReference>
<evidence type="ECO:0000256" key="1">
    <source>
        <dbReference type="ARBA" id="ARBA00004496"/>
    </source>
</evidence>
<protein>
    <recommendedName>
        <fullName evidence="5">Beta-hydroxyacyl-ACP dehydratase</fullName>
    </recommendedName>
</protein>
<dbReference type="AlphaFoldDB" id="A0A381QL94"/>
<name>A0A381QL94_9ZZZZ</name>
<accession>A0A381QL94</accession>
<dbReference type="GO" id="GO:0016829">
    <property type="term" value="F:lyase activity"/>
    <property type="evidence" value="ECO:0007669"/>
    <property type="project" value="UniProtKB-KW"/>
</dbReference>
<evidence type="ECO:0000256" key="3">
    <source>
        <dbReference type="ARBA" id="ARBA00023239"/>
    </source>
</evidence>
<keyword evidence="2" id="KW-0963">Cytoplasm</keyword>
<dbReference type="CDD" id="cd01288">
    <property type="entry name" value="FabZ"/>
    <property type="match status" value="1"/>
</dbReference>
<dbReference type="InterPro" id="IPR013114">
    <property type="entry name" value="FabA_FabZ"/>
</dbReference>
<evidence type="ECO:0000313" key="4">
    <source>
        <dbReference type="EMBL" id="SUZ79810.1"/>
    </source>
</evidence>
<dbReference type="EMBL" id="UINC01001402">
    <property type="protein sequence ID" value="SUZ79810.1"/>
    <property type="molecule type" value="Genomic_DNA"/>
</dbReference>
<keyword evidence="3" id="KW-0456">Lyase</keyword>
<dbReference type="NCBIfam" id="NF000582">
    <property type="entry name" value="PRK00006.1"/>
    <property type="match status" value="1"/>
</dbReference>
<comment type="subcellular location">
    <subcellularLocation>
        <location evidence="1">Cytoplasm</location>
    </subcellularLocation>
</comment>
<dbReference type="GO" id="GO:0005737">
    <property type="term" value="C:cytoplasm"/>
    <property type="evidence" value="ECO:0007669"/>
    <property type="project" value="UniProtKB-SubCell"/>
</dbReference>
<dbReference type="Pfam" id="PF07977">
    <property type="entry name" value="FabA"/>
    <property type="match status" value="1"/>
</dbReference>
<dbReference type="FunFam" id="3.10.129.10:FF:000001">
    <property type="entry name" value="3-hydroxyacyl-[acyl-carrier-protein] dehydratase FabZ"/>
    <property type="match status" value="1"/>
</dbReference>
<sequence>MLIDKIEVLTPGESVTAIKNITVNEPYFQGHFPGQPIMPAVFSLECIAQAGAFLLLNTLEDPLKKNAFISAIDGARFRKPVVPGDQMRIEVVIAKRKLNICRFQGSCFVDNTLVAGGLVSANIVDRAGA</sequence>
<gene>
    <name evidence="4" type="ORF">METZ01_LOCUS32664</name>
</gene>
<reference evidence="4" key="1">
    <citation type="submission" date="2018-05" db="EMBL/GenBank/DDBJ databases">
        <authorList>
            <person name="Lanie J.A."/>
            <person name="Ng W.-L."/>
            <person name="Kazmierczak K.M."/>
            <person name="Andrzejewski T.M."/>
            <person name="Davidsen T.M."/>
            <person name="Wayne K.J."/>
            <person name="Tettelin H."/>
            <person name="Glass J.I."/>
            <person name="Rusch D."/>
            <person name="Podicherti R."/>
            <person name="Tsui H.-C.T."/>
            <person name="Winkler M.E."/>
        </authorList>
    </citation>
    <scope>NUCLEOTIDE SEQUENCE</scope>
</reference>
<dbReference type="InterPro" id="IPR029069">
    <property type="entry name" value="HotDog_dom_sf"/>
</dbReference>
<organism evidence="4">
    <name type="scientific">marine metagenome</name>
    <dbReference type="NCBI Taxonomy" id="408172"/>
    <lineage>
        <taxon>unclassified sequences</taxon>
        <taxon>metagenomes</taxon>
        <taxon>ecological metagenomes</taxon>
    </lineage>
</organism>
<evidence type="ECO:0008006" key="5">
    <source>
        <dbReference type="Google" id="ProtNLM"/>
    </source>
</evidence>
<dbReference type="Gene3D" id="3.10.129.10">
    <property type="entry name" value="Hotdog Thioesterase"/>
    <property type="match status" value="1"/>
</dbReference>
<evidence type="ECO:0000256" key="2">
    <source>
        <dbReference type="ARBA" id="ARBA00022490"/>
    </source>
</evidence>
<proteinExistence type="predicted"/>
<dbReference type="PANTHER" id="PTHR30272">
    <property type="entry name" value="3-HYDROXYACYL-[ACYL-CARRIER-PROTEIN] DEHYDRATASE"/>
    <property type="match status" value="1"/>
</dbReference>